<sequence>MRIPYLIIGPAGFSLAILRGHDGLHENMPELADVPTIIEARDIETTIDTTPAASASISNTASSDYITRVCQNTDQDGPCAEIVDANECSILPDGVAHQVRNFYQASGWVCRYFDSTCNDPKGVITIDSHDGLYHVDLPPEAAAMIGMVVCAKNWFGAPPGAASEVQAKATITKAGASSTIKARGNEASVPGTIVLCQNTIDNGPCERVQAQNRCVAFGDATSHKVRSVYQPQGFNCNYFESDCSSHTAVVSITSHKQDTIVQLDPSVGGKIGLVLCQASRPIAELGVAYSSIEAHSGPVEARNNEIATSCPGDVRVCNTQGGAGACVRLRALNRCKRFPVGFAHQAEVVTQAAHSACTYYSENCESQHFSYEQQAGDQINELRGDLKIWGAVFCHEVPSPSARSIEAHQNDSQPASQPGDVTVCNKQQPCVYIHALNSCKHIYVDIFQPPEIIHQAGGVLCKYYRHTQCQAQYYLFEEISGEGDLAITGDVLHKILAVICMNADSAGLPEDATVDTAALFGSDNSGDRELDPPASNPLHTRNNDASHAPVQVRRSLGRMMIWDAPNFPSGHGTAGPYESCTNAPFTVKSLYIAKGSR</sequence>
<evidence type="ECO:0000256" key="1">
    <source>
        <dbReference type="SAM" id="MobiDB-lite"/>
    </source>
</evidence>
<evidence type="ECO:0000313" key="3">
    <source>
        <dbReference type="Proteomes" id="UP000800038"/>
    </source>
</evidence>
<protein>
    <submittedName>
        <fullName evidence="2">Uncharacterized protein</fullName>
    </submittedName>
</protein>
<name>A0A6A5SR44_9PLEO</name>
<proteinExistence type="predicted"/>
<dbReference type="OrthoDB" id="3795677at2759"/>
<dbReference type="AlphaFoldDB" id="A0A6A5SR44"/>
<evidence type="ECO:0000313" key="2">
    <source>
        <dbReference type="EMBL" id="KAF1942543.1"/>
    </source>
</evidence>
<accession>A0A6A5SR44</accession>
<feature type="region of interest" description="Disordered" evidence="1">
    <location>
        <begin position="519"/>
        <end position="548"/>
    </location>
</feature>
<reference evidence="2" key="1">
    <citation type="journal article" date="2020" name="Stud. Mycol.">
        <title>101 Dothideomycetes genomes: a test case for predicting lifestyles and emergence of pathogens.</title>
        <authorList>
            <person name="Haridas S."/>
            <person name="Albert R."/>
            <person name="Binder M."/>
            <person name="Bloem J."/>
            <person name="Labutti K."/>
            <person name="Salamov A."/>
            <person name="Andreopoulos B."/>
            <person name="Baker S."/>
            <person name="Barry K."/>
            <person name="Bills G."/>
            <person name="Bluhm B."/>
            <person name="Cannon C."/>
            <person name="Castanera R."/>
            <person name="Culley D."/>
            <person name="Daum C."/>
            <person name="Ezra D."/>
            <person name="Gonzalez J."/>
            <person name="Henrissat B."/>
            <person name="Kuo A."/>
            <person name="Liang C."/>
            <person name="Lipzen A."/>
            <person name="Lutzoni F."/>
            <person name="Magnuson J."/>
            <person name="Mondo S."/>
            <person name="Nolan M."/>
            <person name="Ohm R."/>
            <person name="Pangilinan J."/>
            <person name="Park H.-J."/>
            <person name="Ramirez L."/>
            <person name="Alfaro M."/>
            <person name="Sun H."/>
            <person name="Tritt A."/>
            <person name="Yoshinaga Y."/>
            <person name="Zwiers L.-H."/>
            <person name="Turgeon B."/>
            <person name="Goodwin S."/>
            <person name="Spatafora J."/>
            <person name="Crous P."/>
            <person name="Grigoriev I."/>
        </authorList>
    </citation>
    <scope>NUCLEOTIDE SEQUENCE</scope>
    <source>
        <strain evidence="2">CBS 161.51</strain>
    </source>
</reference>
<dbReference type="EMBL" id="ML976034">
    <property type="protein sequence ID" value="KAF1942543.1"/>
    <property type="molecule type" value="Genomic_DNA"/>
</dbReference>
<keyword evidence="3" id="KW-1185">Reference proteome</keyword>
<organism evidence="2 3">
    <name type="scientific">Clathrospora elynae</name>
    <dbReference type="NCBI Taxonomy" id="706981"/>
    <lineage>
        <taxon>Eukaryota</taxon>
        <taxon>Fungi</taxon>
        <taxon>Dikarya</taxon>
        <taxon>Ascomycota</taxon>
        <taxon>Pezizomycotina</taxon>
        <taxon>Dothideomycetes</taxon>
        <taxon>Pleosporomycetidae</taxon>
        <taxon>Pleosporales</taxon>
        <taxon>Diademaceae</taxon>
        <taxon>Clathrospora</taxon>
    </lineage>
</organism>
<gene>
    <name evidence="2" type="ORF">EJ02DRAFT_166591</name>
</gene>
<dbReference type="Proteomes" id="UP000800038">
    <property type="component" value="Unassembled WGS sequence"/>
</dbReference>